<evidence type="ECO:0000313" key="7">
    <source>
        <dbReference type="Proteomes" id="UP000295765"/>
    </source>
</evidence>
<dbReference type="GO" id="GO:0003677">
    <property type="term" value="F:DNA binding"/>
    <property type="evidence" value="ECO:0007669"/>
    <property type="project" value="UniProtKB-KW"/>
</dbReference>
<evidence type="ECO:0000256" key="2">
    <source>
        <dbReference type="ARBA" id="ARBA00023015"/>
    </source>
</evidence>
<keyword evidence="2" id="KW-0805">Transcription regulation</keyword>
<feature type="domain" description="HTH merR-type" evidence="5">
    <location>
        <begin position="6"/>
        <end position="75"/>
    </location>
</feature>
<evidence type="ECO:0000256" key="1">
    <source>
        <dbReference type="ARBA" id="ARBA00022491"/>
    </source>
</evidence>
<protein>
    <submittedName>
        <fullName evidence="6">MerR family transcriptional regulator</fullName>
    </submittedName>
</protein>
<dbReference type="Proteomes" id="UP000295765">
    <property type="component" value="Unassembled WGS sequence"/>
</dbReference>
<accession>A0A4R2L2Z7</accession>
<sequence>MNREPTMSIGALAAAAGVSVETVRYYQRRGLLARPDRRYGTIRRYTAADRERLLFVRRAQRLGFTLDEIAQLLALDAVRDRAEARALAAARRDDIDARVADLLAMRRALDALIEHCSHGRASEPCPIIDAFRHAPPPAAD</sequence>
<comment type="caution">
    <text evidence="6">The sequence shown here is derived from an EMBL/GenBank/DDBJ whole genome shotgun (WGS) entry which is preliminary data.</text>
</comment>
<proteinExistence type="predicted"/>
<evidence type="ECO:0000259" key="5">
    <source>
        <dbReference type="PROSITE" id="PS50937"/>
    </source>
</evidence>
<dbReference type="PROSITE" id="PS00552">
    <property type="entry name" value="HTH_MERR_1"/>
    <property type="match status" value="1"/>
</dbReference>
<reference evidence="6 7" key="1">
    <citation type="submission" date="2019-03" db="EMBL/GenBank/DDBJ databases">
        <title>Genomic Encyclopedia of Type Strains, Phase IV (KMG-IV): sequencing the most valuable type-strain genomes for metagenomic binning, comparative biology and taxonomic classification.</title>
        <authorList>
            <person name="Goeker M."/>
        </authorList>
    </citation>
    <scope>NUCLEOTIDE SEQUENCE [LARGE SCALE GENOMIC DNA]</scope>
    <source>
        <strain evidence="6 7">DSM 25287</strain>
    </source>
</reference>
<dbReference type="Gene3D" id="1.10.1660.10">
    <property type="match status" value="1"/>
</dbReference>
<dbReference type="SMART" id="SM00422">
    <property type="entry name" value="HTH_MERR"/>
    <property type="match status" value="1"/>
</dbReference>
<dbReference type="PROSITE" id="PS50937">
    <property type="entry name" value="HTH_MERR_2"/>
    <property type="match status" value="1"/>
</dbReference>
<dbReference type="InterPro" id="IPR009061">
    <property type="entry name" value="DNA-bd_dom_put_sf"/>
</dbReference>
<dbReference type="PRINTS" id="PR00040">
    <property type="entry name" value="HTHMERR"/>
</dbReference>
<name>A0A4R2L2Z7_9GAMM</name>
<dbReference type="Pfam" id="PF13411">
    <property type="entry name" value="MerR_1"/>
    <property type="match status" value="1"/>
</dbReference>
<keyword evidence="7" id="KW-1185">Reference proteome</keyword>
<dbReference type="GO" id="GO:0003700">
    <property type="term" value="F:DNA-binding transcription factor activity"/>
    <property type="evidence" value="ECO:0007669"/>
    <property type="project" value="InterPro"/>
</dbReference>
<evidence type="ECO:0000256" key="3">
    <source>
        <dbReference type="ARBA" id="ARBA00023125"/>
    </source>
</evidence>
<keyword evidence="4" id="KW-0804">Transcription</keyword>
<organism evidence="6 7">
    <name type="scientific">Plasticicumulans lactativorans</name>
    <dbReference type="NCBI Taxonomy" id="1133106"/>
    <lineage>
        <taxon>Bacteria</taxon>
        <taxon>Pseudomonadati</taxon>
        <taxon>Pseudomonadota</taxon>
        <taxon>Gammaproteobacteria</taxon>
        <taxon>Candidatus Competibacteraceae</taxon>
        <taxon>Plasticicumulans</taxon>
    </lineage>
</organism>
<keyword evidence="1" id="KW-0678">Repressor</keyword>
<gene>
    <name evidence="6" type="ORF">EV699_108132</name>
</gene>
<dbReference type="InterPro" id="IPR047057">
    <property type="entry name" value="MerR_fam"/>
</dbReference>
<evidence type="ECO:0000256" key="4">
    <source>
        <dbReference type="ARBA" id="ARBA00023163"/>
    </source>
</evidence>
<dbReference type="AlphaFoldDB" id="A0A4R2L2Z7"/>
<dbReference type="SUPFAM" id="SSF46955">
    <property type="entry name" value="Putative DNA-binding domain"/>
    <property type="match status" value="1"/>
</dbReference>
<dbReference type="PANTHER" id="PTHR30204">
    <property type="entry name" value="REDOX-CYCLING DRUG-SENSING TRANSCRIPTIONAL ACTIVATOR SOXR"/>
    <property type="match status" value="1"/>
</dbReference>
<keyword evidence="3" id="KW-0238">DNA-binding</keyword>
<dbReference type="InterPro" id="IPR000551">
    <property type="entry name" value="MerR-type_HTH_dom"/>
</dbReference>
<evidence type="ECO:0000313" key="6">
    <source>
        <dbReference type="EMBL" id="TCO81501.1"/>
    </source>
</evidence>
<dbReference type="EMBL" id="SLWY01000008">
    <property type="protein sequence ID" value="TCO81501.1"/>
    <property type="molecule type" value="Genomic_DNA"/>
</dbReference>
<dbReference type="PANTHER" id="PTHR30204:SF69">
    <property type="entry name" value="MERR-FAMILY TRANSCRIPTIONAL REGULATOR"/>
    <property type="match status" value="1"/>
</dbReference>